<evidence type="ECO:0000313" key="4">
    <source>
        <dbReference type="Proteomes" id="UP001152797"/>
    </source>
</evidence>
<gene>
    <name evidence="2" type="ORF">C1SCF055_LOCUS15345</name>
</gene>
<dbReference type="Proteomes" id="UP001152797">
    <property type="component" value="Unassembled WGS sequence"/>
</dbReference>
<dbReference type="EMBL" id="CAMXCT010001234">
    <property type="protein sequence ID" value="CAI3988127.1"/>
    <property type="molecule type" value="Genomic_DNA"/>
</dbReference>
<keyword evidence="4" id="KW-1185">Reference proteome</keyword>
<name>A0A9P1C9Q0_9DINO</name>
<dbReference type="OrthoDB" id="2130750at2759"/>
<comment type="caution">
    <text evidence="2">The sequence shown here is derived from an EMBL/GenBank/DDBJ whole genome shotgun (WGS) entry which is preliminary data.</text>
</comment>
<reference evidence="3 4" key="2">
    <citation type="submission" date="2024-05" db="EMBL/GenBank/DDBJ databases">
        <authorList>
            <person name="Chen Y."/>
            <person name="Shah S."/>
            <person name="Dougan E. K."/>
            <person name="Thang M."/>
            <person name="Chan C."/>
        </authorList>
    </citation>
    <scope>NUCLEOTIDE SEQUENCE [LARGE SCALE GENOMIC DNA]</scope>
</reference>
<feature type="coiled-coil region" evidence="1">
    <location>
        <begin position="736"/>
        <end position="784"/>
    </location>
</feature>
<reference evidence="2" key="1">
    <citation type="submission" date="2022-10" db="EMBL/GenBank/DDBJ databases">
        <authorList>
            <person name="Chen Y."/>
            <person name="Dougan E. K."/>
            <person name="Chan C."/>
            <person name="Rhodes N."/>
            <person name="Thang M."/>
        </authorList>
    </citation>
    <scope>NUCLEOTIDE SEQUENCE</scope>
</reference>
<keyword evidence="1" id="KW-0175">Coiled coil</keyword>
<evidence type="ECO:0000313" key="2">
    <source>
        <dbReference type="EMBL" id="CAI3988127.1"/>
    </source>
</evidence>
<evidence type="ECO:0000256" key="1">
    <source>
        <dbReference type="SAM" id="Coils"/>
    </source>
</evidence>
<protein>
    <submittedName>
        <fullName evidence="3">CAP-Gly domain-containing linker protein 1</fullName>
    </submittedName>
</protein>
<feature type="coiled-coil region" evidence="1">
    <location>
        <begin position="677"/>
        <end position="711"/>
    </location>
</feature>
<dbReference type="EMBL" id="CAMXCT020001234">
    <property type="protein sequence ID" value="CAL1141502.1"/>
    <property type="molecule type" value="Genomic_DNA"/>
</dbReference>
<dbReference type="EMBL" id="CAMXCT030001234">
    <property type="protein sequence ID" value="CAL4775439.1"/>
    <property type="molecule type" value="Genomic_DNA"/>
</dbReference>
<accession>A0A9P1C9Q0</accession>
<sequence length="976" mass="109790">MEQLESLEKAQKAAAEAAKSQDTFERELAAMQVQEEFAFPADADANVDMEGAMSPASLVKGGAGSSLKSVVERLQEQLTVEMKAKELGRDGLAMAWLAIGIMIFHEEIPRFELLDIEAEEITLKLEEVREMTQLSAKDETWTEEVQVEWHKEALWSYYKSHRAEMVQLQRRRAVLERANAQQNAQPKNTESHEDVASLKRATEQLSVQNDHLTSTLAAKNKFLEEQRYLQKTGLEMLETQRELELCLSEEINALQEREDQLESLARELCQIRQRQKQQRQLQSAEVARLQSRLHVLRSSGVGQVDPMATEQMELETLEVSVDCREAACDAEMWMSCLPSQVREDAGLGQSFDSICGLYRCYHKARILSHCIHQHCVARAALVQDLSLMRYLCSAMLVAAQLAYAVVGVLSCLQSTEVSKYTELSQLPSFTTAAHVGEIGLDALLRSFLQICRGRDESSSAQREALLAAVRAQGAQLMSLQKALFKDEQHYEVSKLRGACALEAFRAACAGALYGSTMAGGNYRATWQELYEMSDRLLGNAETESHMELFSIVRPKQATSDEEEEEDMDDLKKSEASHALLAGCIDALMRHAVSLGAGATSEKESQQVRTFSLAEKELQTLSEMWAEAAEAAEGSESKDAAGAEAQLPWEKLREKVRQDLQVAEQAAQPAYEQASKGLEKVELSMSTTQERLARAKDEMHEVEKNFGKTRLEAERLQLLLSSVKQRRKQAQKGGDACDALEKEVKHQSEQCEEMTANYQESSQHCEELRHRLNELERRIMRRYRDVAPEEVLALRRSVARQLEDIQRCKAKAQRNGHSAGIFQELRLVPDIRRRTDSESSETGGAVELWTELQKIREDLMNVMMTPLRLDEPEPEPSTRLQSLAKRVKSLRERVTECAKEEVSRCTSAAAGAPRSTRGQFDSVALTRFLKATNDAVRHGPMGKVKVPIMARKPRAVTLPLQMDEQDLRALHEILLPI</sequence>
<feature type="coiled-coil region" evidence="1">
    <location>
        <begin position="158"/>
        <end position="185"/>
    </location>
</feature>
<proteinExistence type="predicted"/>
<organism evidence="2">
    <name type="scientific">Cladocopium goreaui</name>
    <dbReference type="NCBI Taxonomy" id="2562237"/>
    <lineage>
        <taxon>Eukaryota</taxon>
        <taxon>Sar</taxon>
        <taxon>Alveolata</taxon>
        <taxon>Dinophyceae</taxon>
        <taxon>Suessiales</taxon>
        <taxon>Symbiodiniaceae</taxon>
        <taxon>Cladocopium</taxon>
    </lineage>
</organism>
<dbReference type="AlphaFoldDB" id="A0A9P1C9Q0"/>
<feature type="coiled-coil region" evidence="1">
    <location>
        <begin position="247"/>
        <end position="292"/>
    </location>
</feature>
<evidence type="ECO:0000313" key="3">
    <source>
        <dbReference type="EMBL" id="CAL4775439.1"/>
    </source>
</evidence>